<keyword evidence="5 10" id="KW-0067">ATP-binding</keyword>
<dbReference type="GO" id="GO:0008817">
    <property type="term" value="F:corrinoid adenosyltransferase activity"/>
    <property type="evidence" value="ECO:0007669"/>
    <property type="project" value="TreeGrafter"/>
</dbReference>
<dbReference type="PANTHER" id="PTHR12213:SF0">
    <property type="entry name" value="CORRINOID ADENOSYLTRANSFERASE MMAB"/>
    <property type="match status" value="1"/>
</dbReference>
<dbReference type="GO" id="GO:0005524">
    <property type="term" value="F:ATP binding"/>
    <property type="evidence" value="ECO:0007669"/>
    <property type="project" value="UniProtKB-UniRule"/>
</dbReference>
<evidence type="ECO:0000256" key="2">
    <source>
        <dbReference type="ARBA" id="ARBA00011233"/>
    </source>
</evidence>
<proteinExistence type="inferred from homology"/>
<organism evidence="12 13">
    <name type="scientific">Ancylostoma caninum</name>
    <name type="common">Dog hookworm</name>
    <dbReference type="NCBI Taxonomy" id="29170"/>
    <lineage>
        <taxon>Eukaryota</taxon>
        <taxon>Metazoa</taxon>
        <taxon>Ecdysozoa</taxon>
        <taxon>Nematoda</taxon>
        <taxon>Chromadorea</taxon>
        <taxon>Rhabditida</taxon>
        <taxon>Rhabditina</taxon>
        <taxon>Rhabditomorpha</taxon>
        <taxon>Strongyloidea</taxon>
        <taxon>Ancylostomatidae</taxon>
        <taxon>Ancylostomatinae</taxon>
        <taxon>Ancylostoma</taxon>
    </lineage>
</organism>
<evidence type="ECO:0000256" key="8">
    <source>
        <dbReference type="ARBA" id="ARBA00071654"/>
    </source>
</evidence>
<dbReference type="STRING" id="29170.A0A368GR56"/>
<evidence type="ECO:0000256" key="6">
    <source>
        <dbReference type="ARBA" id="ARBA00051988"/>
    </source>
</evidence>
<feature type="domain" description="Cobalamin adenosyltransferase-like" evidence="11">
    <location>
        <begin position="77"/>
        <end position="242"/>
    </location>
</feature>
<evidence type="ECO:0000259" key="11">
    <source>
        <dbReference type="Pfam" id="PF01923"/>
    </source>
</evidence>
<dbReference type="InterPro" id="IPR016030">
    <property type="entry name" value="CblAdoTrfase-like"/>
</dbReference>
<dbReference type="InterPro" id="IPR036451">
    <property type="entry name" value="CblAdoTrfase-like_sf"/>
</dbReference>
<keyword evidence="13" id="KW-1185">Reference proteome</keyword>
<dbReference type="GO" id="GO:0009235">
    <property type="term" value="P:cobalamin metabolic process"/>
    <property type="evidence" value="ECO:0007669"/>
    <property type="project" value="UniProtKB-ARBA"/>
</dbReference>
<dbReference type="Gene3D" id="1.20.1200.10">
    <property type="entry name" value="Cobalamin adenosyltransferase-like"/>
    <property type="match status" value="1"/>
</dbReference>
<protein>
    <recommendedName>
        <fullName evidence="8">Corrinoid adenosyltransferase MMAB</fullName>
    </recommendedName>
    <alternativeName>
        <fullName evidence="9">ATP:co(I)rrinoid adenosyltransferase MMAB</fullName>
    </alternativeName>
</protein>
<dbReference type="Pfam" id="PF01923">
    <property type="entry name" value="Cob_adeno_trans"/>
    <property type="match status" value="1"/>
</dbReference>
<evidence type="ECO:0000256" key="10">
    <source>
        <dbReference type="RuleBase" id="RU366026"/>
    </source>
</evidence>
<dbReference type="FunFam" id="1.20.1200.10:FF:000001">
    <property type="entry name" value="Cob(I)yrinic acid a,c-diamide adenosyltransferase"/>
    <property type="match status" value="1"/>
</dbReference>
<keyword evidence="4 10" id="KW-0547">Nucleotide-binding</keyword>
<comment type="subunit">
    <text evidence="2">Homotrimer.</text>
</comment>
<evidence type="ECO:0000256" key="4">
    <source>
        <dbReference type="ARBA" id="ARBA00022741"/>
    </source>
</evidence>
<keyword evidence="3 10" id="KW-0808">Transferase</keyword>
<dbReference type="NCBIfam" id="TIGR00636">
    <property type="entry name" value="PduO_Nterm"/>
    <property type="match status" value="1"/>
</dbReference>
<gene>
    <name evidence="12" type="ORF">ANCCAN_08567</name>
</gene>
<dbReference type="AlphaFoldDB" id="A0A368GR56"/>
<evidence type="ECO:0000256" key="5">
    <source>
        <dbReference type="ARBA" id="ARBA00022840"/>
    </source>
</evidence>
<evidence type="ECO:0000256" key="7">
    <source>
        <dbReference type="ARBA" id="ARBA00056747"/>
    </source>
</evidence>
<dbReference type="InterPro" id="IPR029499">
    <property type="entry name" value="PduO-typ"/>
</dbReference>
<evidence type="ECO:0000313" key="13">
    <source>
        <dbReference type="Proteomes" id="UP000252519"/>
    </source>
</evidence>
<comment type="catalytic activity">
    <reaction evidence="6">
        <text>cob(I)alamin-[corrinoid adenosyltransferase] + ATP = apo-[corrinoid adenosyltransferase] + adenosylcob(III)alamin + triphosphate</text>
        <dbReference type="Rhea" id="RHEA:56796"/>
        <dbReference type="Rhea" id="RHEA-COMP:14743"/>
        <dbReference type="Rhea" id="RHEA-COMP:14744"/>
        <dbReference type="ChEBI" id="CHEBI:18036"/>
        <dbReference type="ChEBI" id="CHEBI:18408"/>
        <dbReference type="ChEBI" id="CHEBI:30616"/>
        <dbReference type="ChEBI" id="CHEBI:60488"/>
        <dbReference type="ChEBI" id="CHEBI:83228"/>
    </reaction>
    <physiologicalReaction direction="left-to-right" evidence="6">
        <dbReference type="Rhea" id="RHEA:56797"/>
    </physiologicalReaction>
</comment>
<dbReference type="SUPFAM" id="SSF89028">
    <property type="entry name" value="Cobalamin adenosyltransferase-like"/>
    <property type="match status" value="1"/>
</dbReference>
<name>A0A368GR56_ANCCA</name>
<comment type="similarity">
    <text evidence="1 10">Belongs to the Cob(I)alamin adenosyltransferase family.</text>
</comment>
<dbReference type="EMBL" id="JOJR01000102">
    <property type="protein sequence ID" value="RCN45417.1"/>
    <property type="molecule type" value="Genomic_DNA"/>
</dbReference>
<reference evidence="12 13" key="1">
    <citation type="submission" date="2014-10" db="EMBL/GenBank/DDBJ databases">
        <title>Draft genome of the hookworm Ancylostoma caninum.</title>
        <authorList>
            <person name="Mitreva M."/>
        </authorList>
    </citation>
    <scope>NUCLEOTIDE SEQUENCE [LARGE SCALE GENOMIC DNA]</scope>
    <source>
        <strain evidence="12 13">Baltimore</strain>
    </source>
</reference>
<sequence>MSFKMDKTVSMNHFAHHSLTFLCCPFFYWFWFAIRTHCCDMALRCLSLLHPARVVPLVRHLSVTPVMGRGFKQGRGTGDSGKSSLFNNERRWKDDDTFMAIGNTDELSSLLGVCRELAVQDNIPDLVEVLTRLQCCLQDIGAHLATPPQTSEKKKSMTFVDTAMVEWIHAEIDRFGDQLPPIRQFILSGGGALSSHLQFARAVCRRAERSVVPLVRAEEADPQAMKFLNRMSDLLFVLGRYACMRNGNEELTYLRPDTFVNQKWERKKL</sequence>
<evidence type="ECO:0000256" key="1">
    <source>
        <dbReference type="ARBA" id="ARBA00007487"/>
    </source>
</evidence>
<evidence type="ECO:0000313" key="12">
    <source>
        <dbReference type="EMBL" id="RCN45417.1"/>
    </source>
</evidence>
<evidence type="ECO:0000256" key="9">
    <source>
        <dbReference type="ARBA" id="ARBA00075216"/>
    </source>
</evidence>
<comment type="caution">
    <text evidence="12">The sequence shown here is derived from an EMBL/GenBank/DDBJ whole genome shotgun (WGS) entry which is preliminary data.</text>
</comment>
<dbReference type="OrthoDB" id="549173at2759"/>
<evidence type="ECO:0000256" key="3">
    <source>
        <dbReference type="ARBA" id="ARBA00022679"/>
    </source>
</evidence>
<accession>A0A368GR56</accession>
<comment type="function">
    <text evidence="7">Converts cob(I)alamin to adenosylcobalamin (adenosylcob(III)alamin), a coenzyme for methylmalonyl-CoA mutase, therefore participates in the final step of the vitamin B12 conversion. Generates adenosylcobalamin (AdoCbl) and directly delivers the cofactor to MUT in a transfer that is stimulated by ATP-binding to MMAB and gated by MMAA.</text>
</comment>
<dbReference type="PANTHER" id="PTHR12213">
    <property type="entry name" value="CORRINOID ADENOSYLTRANSFERASE"/>
    <property type="match status" value="1"/>
</dbReference>
<dbReference type="Proteomes" id="UP000252519">
    <property type="component" value="Unassembled WGS sequence"/>
</dbReference>